<comment type="similarity">
    <text evidence="10">Belongs to the prokaryotic GSH synthase family.</text>
</comment>
<comment type="catalytic activity">
    <reaction evidence="10">
        <text>gamma-L-glutamyl-L-cysteine + glycine + ATP = glutathione + ADP + phosphate + H(+)</text>
        <dbReference type="Rhea" id="RHEA:13557"/>
        <dbReference type="ChEBI" id="CHEBI:15378"/>
        <dbReference type="ChEBI" id="CHEBI:30616"/>
        <dbReference type="ChEBI" id="CHEBI:43474"/>
        <dbReference type="ChEBI" id="CHEBI:57305"/>
        <dbReference type="ChEBI" id="CHEBI:57925"/>
        <dbReference type="ChEBI" id="CHEBI:58173"/>
        <dbReference type="ChEBI" id="CHEBI:456216"/>
        <dbReference type="EC" id="6.3.2.3"/>
    </reaction>
</comment>
<evidence type="ECO:0000256" key="2">
    <source>
        <dbReference type="ARBA" id="ARBA00001946"/>
    </source>
</evidence>
<keyword evidence="7 10" id="KW-0067">ATP-binding</keyword>
<dbReference type="GO" id="GO:0046872">
    <property type="term" value="F:metal ion binding"/>
    <property type="evidence" value="ECO:0007669"/>
    <property type="project" value="UniProtKB-KW"/>
</dbReference>
<organism evidence="12 13">
    <name type="scientific">Buchnera aphidicola</name>
    <name type="common">Thelaxes californica</name>
    <dbReference type="NCBI Taxonomy" id="1315998"/>
    <lineage>
        <taxon>Bacteria</taxon>
        <taxon>Pseudomonadati</taxon>
        <taxon>Pseudomonadota</taxon>
        <taxon>Gammaproteobacteria</taxon>
        <taxon>Enterobacterales</taxon>
        <taxon>Erwiniaceae</taxon>
        <taxon>Buchnera</taxon>
    </lineage>
</organism>
<dbReference type="AlphaFoldDB" id="A0A4D6YAR0"/>
<dbReference type="InterPro" id="IPR016185">
    <property type="entry name" value="PreATP-grasp_dom_sf"/>
</dbReference>
<dbReference type="InterPro" id="IPR011761">
    <property type="entry name" value="ATP-grasp"/>
</dbReference>
<keyword evidence="9" id="KW-0464">Manganese</keyword>
<keyword evidence="3 10" id="KW-0436">Ligase</keyword>
<name>A0A4D6YAR0_9GAMM</name>
<dbReference type="EMBL" id="CP034852">
    <property type="protein sequence ID" value="QCI26947.1"/>
    <property type="molecule type" value="Genomic_DNA"/>
</dbReference>
<dbReference type="EC" id="6.3.2.3" evidence="10"/>
<dbReference type="RefSeq" id="WP_158353803.1">
    <property type="nucleotide sequence ID" value="NZ_CP034852.1"/>
</dbReference>
<dbReference type="OrthoDB" id="9785415at2"/>
<comment type="cofactor">
    <cofactor evidence="2">
        <name>Mg(2+)</name>
        <dbReference type="ChEBI" id="CHEBI:18420"/>
    </cofactor>
</comment>
<evidence type="ECO:0000256" key="10">
    <source>
        <dbReference type="HAMAP-Rule" id="MF_00162"/>
    </source>
</evidence>
<dbReference type="Proteomes" id="UP000298782">
    <property type="component" value="Chromosome"/>
</dbReference>
<sequence length="324" mass="37753">MHIKIGVIMDPIQSINIKKDSTFPILLEMQKRKYIIFYMEIKDLYWKKGETYSESKILHVYNNKNKWFKFIEKKEIKLSDLNVIFMRKDPPINLEFIYATYLLEFAEKKGVFIFNKPSSLRNCNEKIFTCNFKNLIPETMITKKIKNILNFLQEHKNIIIKPLNEMGGASVFKICEKDVNTIAILENMTHNESKSCMIQKFIPEIKDGDKRILVIDGIPIPICLARIPKNNEIRGNLARGGKGKIEKLNEHDQKIIKKISPILKKNGLLFVGIDIIGKYLTEINITSPTCIQEIQKEYHISIPKIIVDCIEKKINQLKIKNNEI</sequence>
<dbReference type="FunFam" id="3.40.50.20:FF:000009">
    <property type="entry name" value="Glutathione synthetase"/>
    <property type="match status" value="1"/>
</dbReference>
<keyword evidence="4 10" id="KW-0317">Glutathione biosynthesis</keyword>
<evidence type="ECO:0000256" key="8">
    <source>
        <dbReference type="ARBA" id="ARBA00022842"/>
    </source>
</evidence>
<keyword evidence="6 10" id="KW-0547">Nucleotide-binding</keyword>
<dbReference type="InterPro" id="IPR004215">
    <property type="entry name" value="GSHS_N"/>
</dbReference>
<evidence type="ECO:0000256" key="7">
    <source>
        <dbReference type="ARBA" id="ARBA00022840"/>
    </source>
</evidence>
<accession>A0A4D6YAR0</accession>
<dbReference type="PROSITE" id="PS50975">
    <property type="entry name" value="ATP_GRASP"/>
    <property type="match status" value="1"/>
</dbReference>
<dbReference type="SUPFAM" id="SSF52440">
    <property type="entry name" value="PreATP-grasp domain"/>
    <property type="match status" value="1"/>
</dbReference>
<keyword evidence="5" id="KW-0479">Metal-binding</keyword>
<dbReference type="NCBIfam" id="NF003573">
    <property type="entry name" value="PRK05246.1"/>
    <property type="match status" value="1"/>
</dbReference>
<keyword evidence="13" id="KW-1185">Reference proteome</keyword>
<reference evidence="12 13" key="2">
    <citation type="submission" date="2019-05" db="EMBL/GenBank/DDBJ databases">
        <title>Genome evolution of the obligate endosymbiont Buchnera aphidicola.</title>
        <authorList>
            <person name="Moran N.A."/>
        </authorList>
    </citation>
    <scope>NUCLEOTIDE SEQUENCE [LARGE SCALE GENOMIC DNA]</scope>
    <source>
        <strain evidence="12 13">Tca</strain>
    </source>
</reference>
<dbReference type="Pfam" id="PF02951">
    <property type="entry name" value="GSH-S_N"/>
    <property type="match status" value="1"/>
</dbReference>
<dbReference type="Gene3D" id="3.30.1490.20">
    <property type="entry name" value="ATP-grasp fold, A domain"/>
    <property type="match status" value="1"/>
</dbReference>
<reference evidence="12 13" key="1">
    <citation type="submission" date="2018-12" db="EMBL/GenBank/DDBJ databases">
        <authorList>
            <person name="Chong R.A."/>
        </authorList>
    </citation>
    <scope>NUCLEOTIDE SEQUENCE [LARGE SCALE GENOMIC DNA]</scope>
    <source>
        <strain evidence="12 13">Tca</strain>
    </source>
</reference>
<comment type="cofactor">
    <cofactor evidence="1">
        <name>Mn(2+)</name>
        <dbReference type="ChEBI" id="CHEBI:29035"/>
    </cofactor>
</comment>
<dbReference type="PANTHER" id="PTHR21621:SF4">
    <property type="entry name" value="GLUTATHIONE SYNTHETASE"/>
    <property type="match status" value="1"/>
</dbReference>
<dbReference type="PANTHER" id="PTHR21621">
    <property type="entry name" value="RIBOSOMAL PROTEIN S6 MODIFICATION PROTEIN"/>
    <property type="match status" value="1"/>
</dbReference>
<evidence type="ECO:0000256" key="6">
    <source>
        <dbReference type="ARBA" id="ARBA00022741"/>
    </source>
</evidence>
<dbReference type="InterPro" id="IPR013815">
    <property type="entry name" value="ATP_grasp_subdomain_1"/>
</dbReference>
<dbReference type="Gene3D" id="3.30.470.20">
    <property type="entry name" value="ATP-grasp fold, B domain"/>
    <property type="match status" value="1"/>
</dbReference>
<evidence type="ECO:0000256" key="3">
    <source>
        <dbReference type="ARBA" id="ARBA00022598"/>
    </source>
</evidence>
<evidence type="ECO:0000259" key="11">
    <source>
        <dbReference type="PROSITE" id="PS50975"/>
    </source>
</evidence>
<dbReference type="Pfam" id="PF02955">
    <property type="entry name" value="GSH-S_ATP"/>
    <property type="match status" value="1"/>
</dbReference>
<evidence type="ECO:0000313" key="12">
    <source>
        <dbReference type="EMBL" id="QCI26947.1"/>
    </source>
</evidence>
<feature type="domain" description="ATP-grasp" evidence="11">
    <location>
        <begin position="126"/>
        <end position="311"/>
    </location>
</feature>
<comment type="pathway">
    <text evidence="10">Sulfur metabolism; glutathione biosynthesis; glutathione from L-cysteine and L-glutamate: step 2/2.</text>
</comment>
<gene>
    <name evidence="10" type="primary">gshB</name>
    <name evidence="12" type="ORF">D9V80_02200</name>
</gene>
<evidence type="ECO:0000313" key="13">
    <source>
        <dbReference type="Proteomes" id="UP000298782"/>
    </source>
</evidence>
<dbReference type="GO" id="GO:0005524">
    <property type="term" value="F:ATP binding"/>
    <property type="evidence" value="ECO:0007669"/>
    <property type="project" value="UniProtKB-UniRule"/>
</dbReference>
<dbReference type="GO" id="GO:0004363">
    <property type="term" value="F:glutathione synthase activity"/>
    <property type="evidence" value="ECO:0007669"/>
    <property type="project" value="UniProtKB-UniRule"/>
</dbReference>
<dbReference type="NCBIfam" id="TIGR01380">
    <property type="entry name" value="glut_syn"/>
    <property type="match status" value="1"/>
</dbReference>
<dbReference type="InterPro" id="IPR006284">
    <property type="entry name" value="Glut_synth_pro"/>
</dbReference>
<dbReference type="UniPathway" id="UPA00142">
    <property type="reaction ID" value="UER00210"/>
</dbReference>
<proteinExistence type="inferred from homology"/>
<dbReference type="GO" id="GO:0005737">
    <property type="term" value="C:cytoplasm"/>
    <property type="evidence" value="ECO:0007669"/>
    <property type="project" value="TreeGrafter"/>
</dbReference>
<evidence type="ECO:0000256" key="9">
    <source>
        <dbReference type="ARBA" id="ARBA00023211"/>
    </source>
</evidence>
<dbReference type="InterPro" id="IPR004218">
    <property type="entry name" value="GSHS_ATP-bd"/>
</dbReference>
<dbReference type="HAMAP" id="MF_00162">
    <property type="entry name" value="GSH_S"/>
    <property type="match status" value="1"/>
</dbReference>
<dbReference type="SUPFAM" id="SSF56059">
    <property type="entry name" value="Glutathione synthetase ATP-binding domain-like"/>
    <property type="match status" value="1"/>
</dbReference>
<dbReference type="Gene3D" id="3.40.50.20">
    <property type="match status" value="1"/>
</dbReference>
<protein>
    <recommendedName>
        <fullName evidence="10">Glutathione synthetase</fullName>
        <ecNumber evidence="10">6.3.2.3</ecNumber>
    </recommendedName>
    <alternativeName>
        <fullName evidence="10">GSH synthetase</fullName>
        <shortName evidence="10">GSH-S</shortName>
        <shortName evidence="10">GSHase</shortName>
    </alternativeName>
    <alternativeName>
        <fullName evidence="10">Glutathione synthase</fullName>
    </alternativeName>
</protein>
<evidence type="ECO:0000256" key="1">
    <source>
        <dbReference type="ARBA" id="ARBA00001936"/>
    </source>
</evidence>
<evidence type="ECO:0000256" key="5">
    <source>
        <dbReference type="ARBA" id="ARBA00022723"/>
    </source>
</evidence>
<evidence type="ECO:0000256" key="4">
    <source>
        <dbReference type="ARBA" id="ARBA00022684"/>
    </source>
</evidence>
<keyword evidence="8" id="KW-0460">Magnesium</keyword>